<feature type="coiled-coil region" evidence="9">
    <location>
        <begin position="240"/>
        <end position="267"/>
    </location>
</feature>
<dbReference type="PRINTS" id="PR00344">
    <property type="entry name" value="BCTRLSENSOR"/>
</dbReference>
<dbReference type="Proteomes" id="UP000818603">
    <property type="component" value="Unassembled WGS sequence"/>
</dbReference>
<keyword evidence="5" id="KW-0808">Transferase</keyword>
<keyword evidence="7 14" id="KW-0418">Kinase</keyword>
<name>A0A8J3EQ72_9PROT</name>
<comment type="subcellular location">
    <subcellularLocation>
        <location evidence="2">Membrane</location>
    </subcellularLocation>
</comment>
<keyword evidence="10" id="KW-0472">Membrane</keyword>
<feature type="domain" description="Histidine kinase" evidence="11">
    <location>
        <begin position="273"/>
        <end position="482"/>
    </location>
</feature>
<evidence type="ECO:0000256" key="10">
    <source>
        <dbReference type="SAM" id="Phobius"/>
    </source>
</evidence>
<dbReference type="Gene3D" id="1.10.287.130">
    <property type="match status" value="1"/>
</dbReference>
<dbReference type="InterPro" id="IPR050980">
    <property type="entry name" value="2C_sensor_his_kinase"/>
</dbReference>
<feature type="domain" description="HAMP" evidence="12">
    <location>
        <begin position="204"/>
        <end position="259"/>
    </location>
</feature>
<comment type="catalytic activity">
    <reaction evidence="1">
        <text>ATP + protein L-histidine = ADP + protein N-phospho-L-histidine.</text>
        <dbReference type="EC" id="2.7.13.3"/>
    </reaction>
</comment>
<dbReference type="SUPFAM" id="SSF47384">
    <property type="entry name" value="Homodimeric domain of signal transducing histidine kinase"/>
    <property type="match status" value="1"/>
</dbReference>
<dbReference type="EMBL" id="BMGZ01000001">
    <property type="protein sequence ID" value="GGH92994.1"/>
    <property type="molecule type" value="Genomic_DNA"/>
</dbReference>
<dbReference type="PROSITE" id="PS50885">
    <property type="entry name" value="HAMP"/>
    <property type="match status" value="1"/>
</dbReference>
<dbReference type="GO" id="GO:0016020">
    <property type="term" value="C:membrane"/>
    <property type="evidence" value="ECO:0007669"/>
    <property type="project" value="UniProtKB-SubCell"/>
</dbReference>
<keyword evidence="9" id="KW-0175">Coiled coil</keyword>
<evidence type="ECO:0000256" key="4">
    <source>
        <dbReference type="ARBA" id="ARBA00022553"/>
    </source>
</evidence>
<evidence type="ECO:0000256" key="2">
    <source>
        <dbReference type="ARBA" id="ARBA00004370"/>
    </source>
</evidence>
<evidence type="ECO:0000256" key="5">
    <source>
        <dbReference type="ARBA" id="ARBA00022679"/>
    </source>
</evidence>
<evidence type="ECO:0000256" key="7">
    <source>
        <dbReference type="ARBA" id="ARBA00022777"/>
    </source>
</evidence>
<dbReference type="GO" id="GO:0000155">
    <property type="term" value="F:phosphorelay sensor kinase activity"/>
    <property type="evidence" value="ECO:0007669"/>
    <property type="project" value="InterPro"/>
</dbReference>
<dbReference type="EMBL" id="VCJR02000001">
    <property type="protein sequence ID" value="NHK26652.1"/>
    <property type="molecule type" value="Genomic_DNA"/>
</dbReference>
<keyword evidence="16" id="KW-1185">Reference proteome</keyword>
<reference evidence="14 16" key="2">
    <citation type="submission" date="2020-02" db="EMBL/GenBank/DDBJ databases">
        <title>Genome sequence of Parvularcula flava strain NH6-79.</title>
        <authorList>
            <person name="Abdul Karim M.H."/>
            <person name="Lam M.Q."/>
            <person name="Chen S.J."/>
            <person name="Yahya A."/>
            <person name="Shahir S."/>
            <person name="Shamsir M.S."/>
            <person name="Chong C.S."/>
        </authorList>
    </citation>
    <scope>NUCLEOTIDE SEQUENCE [LARGE SCALE GENOMIC DNA]</scope>
    <source>
        <strain evidence="14 16">NH6-79</strain>
    </source>
</reference>
<reference evidence="13" key="1">
    <citation type="journal article" date="2014" name="Int. J. Syst. Evol. Microbiol.">
        <title>Complete genome sequence of Corynebacterium casei LMG S-19264T (=DSM 44701T), isolated from a smear-ripened cheese.</title>
        <authorList>
            <consortium name="US DOE Joint Genome Institute (JGI-PGF)"/>
            <person name="Walter F."/>
            <person name="Albersmeier A."/>
            <person name="Kalinowski J."/>
            <person name="Ruckert C."/>
        </authorList>
    </citation>
    <scope>NUCLEOTIDE SEQUENCE</scope>
    <source>
        <strain evidence="13">CGMCC 1.14984</strain>
    </source>
</reference>
<evidence type="ECO:0000313" key="13">
    <source>
        <dbReference type="EMBL" id="GGH92994.1"/>
    </source>
</evidence>
<keyword evidence="8" id="KW-0067">ATP-binding</keyword>
<dbReference type="Proteomes" id="UP000621856">
    <property type="component" value="Unassembled WGS sequence"/>
</dbReference>
<evidence type="ECO:0000313" key="14">
    <source>
        <dbReference type="EMBL" id="NHK26652.1"/>
    </source>
</evidence>
<reference evidence="13" key="3">
    <citation type="submission" date="2020-09" db="EMBL/GenBank/DDBJ databases">
        <authorList>
            <person name="Sun Q."/>
            <person name="Zhou Y."/>
        </authorList>
    </citation>
    <scope>NUCLEOTIDE SEQUENCE</scope>
    <source>
        <strain evidence="13">CGMCC 1.14984</strain>
    </source>
</reference>
<evidence type="ECO:0000313" key="16">
    <source>
        <dbReference type="Proteomes" id="UP000818603"/>
    </source>
</evidence>
<accession>A0A8J3EQ72</accession>
<evidence type="ECO:0000256" key="8">
    <source>
        <dbReference type="ARBA" id="ARBA00022840"/>
    </source>
</evidence>
<keyword evidence="10" id="KW-1133">Transmembrane helix</keyword>
<dbReference type="AlphaFoldDB" id="A0A8J3EQ72"/>
<organism evidence="13 15">
    <name type="scientific">Aquisalinus luteolus</name>
    <dbReference type="NCBI Taxonomy" id="1566827"/>
    <lineage>
        <taxon>Bacteria</taxon>
        <taxon>Pseudomonadati</taxon>
        <taxon>Pseudomonadota</taxon>
        <taxon>Alphaproteobacteria</taxon>
        <taxon>Parvularculales</taxon>
        <taxon>Parvularculaceae</taxon>
        <taxon>Aquisalinus</taxon>
    </lineage>
</organism>
<gene>
    <name evidence="14" type="ORF">FF098_001865</name>
    <name evidence="13" type="ORF">GCM10011355_03790</name>
</gene>
<dbReference type="GO" id="GO:0005524">
    <property type="term" value="F:ATP binding"/>
    <property type="evidence" value="ECO:0007669"/>
    <property type="project" value="UniProtKB-KW"/>
</dbReference>
<dbReference type="InterPro" id="IPR005467">
    <property type="entry name" value="His_kinase_dom"/>
</dbReference>
<dbReference type="InterPro" id="IPR003594">
    <property type="entry name" value="HATPase_dom"/>
</dbReference>
<dbReference type="Pfam" id="PF02518">
    <property type="entry name" value="HATPase_c"/>
    <property type="match status" value="1"/>
</dbReference>
<dbReference type="SUPFAM" id="SSF55874">
    <property type="entry name" value="ATPase domain of HSP90 chaperone/DNA topoisomerase II/histidine kinase"/>
    <property type="match status" value="1"/>
</dbReference>
<sequence>MAGIGKSISYLVERRHNLPARLLALTVAFIIVAEIVVFVPSVAKFRFDYLQERIERAYLISVSFEVAPDNMIEPETVRTLFETAEIIGVRIDAGGRSQLILAPGSEASGEGGDDETRMDRKLVDLRDASPLQLIGDALGNMVSPSNMYLMVQGSPPSSPDTTVDIVIEKAPLRDALWRYAVGILGLSIVICIIVAGAVYFTILFIFVRPMVKLTANMARFQRKPEDESAMMRPSGRRDEIGQAERVLADMQAELRSALRQKSRLATLGEGMSKINHDLRNVLASAMLMSDRLSRSEDPQVKRLAPRLIKALDRAVVMCQATLDYGRAEVKERESVNLFDIVEETSDALKIFTEGEPPIRFINHVSPRVELMADRTQLFRGLFNLARNAAEALAASEQSAPQVTFSAERTDRLVIIDVQDNGPGLPVAAQEHLFVPFKGSVRQGGSGLGLAIAAETVRAHGGEIVLKETGSDGTTFRITLPAQ</sequence>
<proteinExistence type="predicted"/>
<dbReference type="PROSITE" id="PS50109">
    <property type="entry name" value="HIS_KIN"/>
    <property type="match status" value="1"/>
</dbReference>
<evidence type="ECO:0000259" key="12">
    <source>
        <dbReference type="PROSITE" id="PS50885"/>
    </source>
</evidence>
<dbReference type="InterPro" id="IPR004358">
    <property type="entry name" value="Sig_transdc_His_kin-like_C"/>
</dbReference>
<comment type="caution">
    <text evidence="13">The sequence shown here is derived from an EMBL/GenBank/DDBJ whole genome shotgun (WGS) entry which is preliminary data.</text>
</comment>
<dbReference type="PANTHER" id="PTHR44936">
    <property type="entry name" value="SENSOR PROTEIN CREC"/>
    <property type="match status" value="1"/>
</dbReference>
<dbReference type="InterPro" id="IPR003660">
    <property type="entry name" value="HAMP_dom"/>
</dbReference>
<keyword evidence="10" id="KW-0812">Transmembrane</keyword>
<keyword evidence="6" id="KW-0547">Nucleotide-binding</keyword>
<dbReference type="EC" id="2.7.13.3" evidence="3"/>
<dbReference type="InterPro" id="IPR036890">
    <property type="entry name" value="HATPase_C_sf"/>
</dbReference>
<protein>
    <recommendedName>
        <fullName evidence="3">histidine kinase</fullName>
        <ecNumber evidence="3">2.7.13.3</ecNumber>
    </recommendedName>
</protein>
<dbReference type="SMART" id="SM00387">
    <property type="entry name" value="HATPase_c"/>
    <property type="match status" value="1"/>
</dbReference>
<dbReference type="CDD" id="cd00075">
    <property type="entry name" value="HATPase"/>
    <property type="match status" value="1"/>
</dbReference>
<evidence type="ECO:0000259" key="11">
    <source>
        <dbReference type="PROSITE" id="PS50109"/>
    </source>
</evidence>
<dbReference type="InterPro" id="IPR036097">
    <property type="entry name" value="HisK_dim/P_sf"/>
</dbReference>
<evidence type="ECO:0000256" key="3">
    <source>
        <dbReference type="ARBA" id="ARBA00012438"/>
    </source>
</evidence>
<evidence type="ECO:0000256" key="9">
    <source>
        <dbReference type="SAM" id="Coils"/>
    </source>
</evidence>
<keyword evidence="4" id="KW-0597">Phosphoprotein</keyword>
<dbReference type="PANTHER" id="PTHR44936:SF10">
    <property type="entry name" value="SENSOR PROTEIN RSTB"/>
    <property type="match status" value="1"/>
</dbReference>
<evidence type="ECO:0000256" key="1">
    <source>
        <dbReference type="ARBA" id="ARBA00000085"/>
    </source>
</evidence>
<feature type="transmembrane region" description="Helical" evidence="10">
    <location>
        <begin position="179"/>
        <end position="207"/>
    </location>
</feature>
<dbReference type="Gene3D" id="3.30.565.10">
    <property type="entry name" value="Histidine kinase-like ATPase, C-terminal domain"/>
    <property type="match status" value="1"/>
</dbReference>
<dbReference type="RefSeq" id="WP_155136584.1">
    <property type="nucleotide sequence ID" value="NZ_BMGZ01000001.1"/>
</dbReference>
<evidence type="ECO:0000313" key="15">
    <source>
        <dbReference type="Proteomes" id="UP000621856"/>
    </source>
</evidence>
<evidence type="ECO:0000256" key="6">
    <source>
        <dbReference type="ARBA" id="ARBA00022741"/>
    </source>
</evidence>
<feature type="transmembrane region" description="Helical" evidence="10">
    <location>
        <begin position="20"/>
        <end position="43"/>
    </location>
</feature>